<evidence type="ECO:0000313" key="4">
    <source>
        <dbReference type="Proteomes" id="UP000254508"/>
    </source>
</evidence>
<evidence type="ECO:0000259" key="2">
    <source>
        <dbReference type="Pfam" id="PF08241"/>
    </source>
</evidence>
<dbReference type="GO" id="GO:0032259">
    <property type="term" value="P:methylation"/>
    <property type="evidence" value="ECO:0007669"/>
    <property type="project" value="UniProtKB-KW"/>
</dbReference>
<keyword evidence="3" id="KW-0808">Transferase</keyword>
<reference evidence="3 4" key="1">
    <citation type="submission" date="2018-07" db="EMBL/GenBank/DDBJ databases">
        <title>Genome sequence of Erythrobacter strain YH-07, an antagonistic bacterium isolated from Yellow Sea.</title>
        <authorList>
            <person name="Tang T."/>
            <person name="Liu Q."/>
            <person name="Sun X."/>
        </authorList>
    </citation>
    <scope>NUCLEOTIDE SEQUENCE [LARGE SCALE GENOMIC DNA]</scope>
    <source>
        <strain evidence="3 4">YH-07</strain>
        <plasmid evidence="3 4">unnamed</plasmid>
    </source>
</reference>
<evidence type="ECO:0000313" key="3">
    <source>
        <dbReference type="EMBL" id="AXK43970.1"/>
    </source>
</evidence>
<dbReference type="Pfam" id="PF08241">
    <property type="entry name" value="Methyltransf_11"/>
    <property type="match status" value="1"/>
</dbReference>
<protein>
    <submittedName>
        <fullName evidence="3">Class I SAM-dependent methyltransferase</fullName>
    </submittedName>
</protein>
<dbReference type="GO" id="GO:0008757">
    <property type="term" value="F:S-adenosylmethionine-dependent methyltransferase activity"/>
    <property type="evidence" value="ECO:0007669"/>
    <property type="project" value="InterPro"/>
</dbReference>
<geneLocation type="plasmid" evidence="3 4">
    <name>unnamed</name>
</geneLocation>
<accession>A0A345YJ68</accession>
<name>A0A345YJ68_9SPHN</name>
<dbReference type="Proteomes" id="UP000254508">
    <property type="component" value="Plasmid unnamed"/>
</dbReference>
<dbReference type="SUPFAM" id="SSF53335">
    <property type="entry name" value="S-adenosyl-L-methionine-dependent methyltransferases"/>
    <property type="match status" value="1"/>
</dbReference>
<keyword evidence="3" id="KW-0489">Methyltransferase</keyword>
<dbReference type="OrthoDB" id="9806213at2"/>
<dbReference type="PRINTS" id="PR00507">
    <property type="entry name" value="N12N6MTFRASE"/>
</dbReference>
<dbReference type="InterPro" id="IPR029063">
    <property type="entry name" value="SAM-dependent_MTases_sf"/>
</dbReference>
<dbReference type="Gene3D" id="3.40.50.150">
    <property type="entry name" value="Vaccinia Virus protein VP39"/>
    <property type="match status" value="1"/>
</dbReference>
<keyword evidence="4" id="KW-1185">Reference proteome</keyword>
<sequence>MQQDLFHAPAQIAEGDQQRGDPTLHQWFTPFWAAEMLTEDALSSLGRVGVVEPSCGTGAFLAAVPAGLSAYGVDIDPEVARKAQAATGRPVIVGDFQSAELPDEDIGLVLGNPPFSSPVIDGFLDRSHEILPEDGVAAFILPAYVFSTASRVMSWNERFALDVKHIPRSLFGRISHPLVWAKFIKSRKRTMMGLLLFSEQQSVENMPKETRRRLGGPGTWREAVHHALDALGGRASLREIYNAVEPRRPTANQFWRDKVRQTLGLYFTRVDDTRWTLPERIAA</sequence>
<gene>
    <name evidence="3" type="ORF">DVR09_16070</name>
</gene>
<evidence type="ECO:0000256" key="1">
    <source>
        <dbReference type="SAM" id="MobiDB-lite"/>
    </source>
</evidence>
<dbReference type="RefSeq" id="WP_115418283.1">
    <property type="nucleotide sequence ID" value="NZ_CP031358.1"/>
</dbReference>
<feature type="region of interest" description="Disordered" evidence="1">
    <location>
        <begin position="1"/>
        <end position="21"/>
    </location>
</feature>
<dbReference type="CDD" id="cd02440">
    <property type="entry name" value="AdoMet_MTases"/>
    <property type="match status" value="1"/>
</dbReference>
<dbReference type="EMBL" id="CP031358">
    <property type="protein sequence ID" value="AXK43970.1"/>
    <property type="molecule type" value="Genomic_DNA"/>
</dbReference>
<organism evidence="3 4">
    <name type="scientific">Erythrobacter aureus</name>
    <dbReference type="NCBI Taxonomy" id="2182384"/>
    <lineage>
        <taxon>Bacteria</taxon>
        <taxon>Pseudomonadati</taxon>
        <taxon>Pseudomonadota</taxon>
        <taxon>Alphaproteobacteria</taxon>
        <taxon>Sphingomonadales</taxon>
        <taxon>Erythrobacteraceae</taxon>
        <taxon>Erythrobacter/Porphyrobacter group</taxon>
        <taxon>Erythrobacter</taxon>
    </lineage>
</organism>
<feature type="domain" description="Methyltransferase type 11" evidence="2">
    <location>
        <begin position="52"/>
        <end position="110"/>
    </location>
</feature>
<keyword evidence="3" id="KW-0614">Plasmid</keyword>
<dbReference type="AlphaFoldDB" id="A0A345YJ68"/>
<dbReference type="InterPro" id="IPR013216">
    <property type="entry name" value="Methyltransf_11"/>
</dbReference>
<dbReference type="KEGG" id="err:DVR09_16070"/>
<proteinExistence type="predicted"/>